<gene>
    <name evidence="1" type="ORF">ACOLOM_LOCUS12782</name>
</gene>
<evidence type="ECO:0000313" key="1">
    <source>
        <dbReference type="EMBL" id="CAG8752692.1"/>
    </source>
</evidence>
<comment type="caution">
    <text evidence="1">The sequence shown here is derived from an EMBL/GenBank/DDBJ whole genome shotgun (WGS) entry which is preliminary data.</text>
</comment>
<feature type="non-terminal residue" evidence="1">
    <location>
        <position position="183"/>
    </location>
</feature>
<dbReference type="EMBL" id="CAJVPT010054068">
    <property type="protein sequence ID" value="CAG8752692.1"/>
    <property type="molecule type" value="Genomic_DNA"/>
</dbReference>
<sequence>DDHESRTNTSKLKLDEPIFHEKPAMIEERERIISMRVLTNDDTTENLVLLTGLKNLIKIQLPNMPPEYITRLVYDKRHYSLAIVKSDRVVGGITYRLFPENKLAEIVFCVVSSTEQAKGYGSHLMNHLKDLLKGKEGIKYLMTYADNHAMGFFKKNGFTTDITLEKNLWVGFIKDYDEATIMQ</sequence>
<keyword evidence="2" id="KW-1185">Reference proteome</keyword>
<feature type="non-terminal residue" evidence="1">
    <location>
        <position position="1"/>
    </location>
</feature>
<evidence type="ECO:0000313" key="2">
    <source>
        <dbReference type="Proteomes" id="UP000789525"/>
    </source>
</evidence>
<protein>
    <submittedName>
        <fullName evidence="1">1929_t:CDS:1</fullName>
    </submittedName>
</protein>
<name>A0ACA9QLA9_9GLOM</name>
<organism evidence="1 2">
    <name type="scientific">Acaulospora colombiana</name>
    <dbReference type="NCBI Taxonomy" id="27376"/>
    <lineage>
        <taxon>Eukaryota</taxon>
        <taxon>Fungi</taxon>
        <taxon>Fungi incertae sedis</taxon>
        <taxon>Mucoromycota</taxon>
        <taxon>Glomeromycotina</taxon>
        <taxon>Glomeromycetes</taxon>
        <taxon>Diversisporales</taxon>
        <taxon>Acaulosporaceae</taxon>
        <taxon>Acaulospora</taxon>
    </lineage>
</organism>
<dbReference type="Proteomes" id="UP000789525">
    <property type="component" value="Unassembled WGS sequence"/>
</dbReference>
<accession>A0ACA9QLA9</accession>
<proteinExistence type="predicted"/>
<reference evidence="1" key="1">
    <citation type="submission" date="2021-06" db="EMBL/GenBank/DDBJ databases">
        <authorList>
            <person name="Kallberg Y."/>
            <person name="Tangrot J."/>
            <person name="Rosling A."/>
        </authorList>
    </citation>
    <scope>NUCLEOTIDE SEQUENCE</scope>
    <source>
        <strain evidence="1">CL356</strain>
    </source>
</reference>